<organism evidence="2">
    <name type="scientific">gut metagenome</name>
    <dbReference type="NCBI Taxonomy" id="749906"/>
    <lineage>
        <taxon>unclassified sequences</taxon>
        <taxon>metagenomes</taxon>
        <taxon>organismal metagenomes</taxon>
    </lineage>
</organism>
<keyword evidence="1" id="KW-0812">Transmembrane</keyword>
<name>J9GDF4_9ZZZZ</name>
<reference evidence="2" key="1">
    <citation type="journal article" date="2012" name="PLoS ONE">
        <title>Gene sets for utilization of primary and secondary nutrition supplies in the distal gut of endangered iberian lynx.</title>
        <authorList>
            <person name="Alcaide M."/>
            <person name="Messina E."/>
            <person name="Richter M."/>
            <person name="Bargiela R."/>
            <person name="Peplies J."/>
            <person name="Huws S.A."/>
            <person name="Newbold C.J."/>
            <person name="Golyshin P.N."/>
            <person name="Simon M.A."/>
            <person name="Lopez G."/>
            <person name="Yakimov M.M."/>
            <person name="Ferrer M."/>
        </authorList>
    </citation>
    <scope>NUCLEOTIDE SEQUENCE</scope>
</reference>
<dbReference type="AlphaFoldDB" id="J9GDF4"/>
<keyword evidence="1" id="KW-0472">Membrane</keyword>
<accession>J9GDF4</accession>
<sequence length="70" mass="8328">MHVCAVNRRPSIKFLSYPLLLFPPHPSGLRRRGIFILSCFSCFSFSFSLFQFQFVSVFNFDFKIQREIMQ</sequence>
<evidence type="ECO:0000256" key="1">
    <source>
        <dbReference type="SAM" id="Phobius"/>
    </source>
</evidence>
<keyword evidence="1" id="KW-1133">Transmembrane helix</keyword>
<gene>
    <name evidence="2" type="ORF">EVA_14482</name>
</gene>
<feature type="transmembrane region" description="Helical" evidence="1">
    <location>
        <begin position="34"/>
        <end position="60"/>
    </location>
</feature>
<proteinExistence type="predicted"/>
<comment type="caution">
    <text evidence="2">The sequence shown here is derived from an EMBL/GenBank/DDBJ whole genome shotgun (WGS) entry which is preliminary data.</text>
</comment>
<dbReference type="EMBL" id="AMCI01004776">
    <property type="protein sequence ID" value="EJW97409.1"/>
    <property type="molecule type" value="Genomic_DNA"/>
</dbReference>
<evidence type="ECO:0000313" key="2">
    <source>
        <dbReference type="EMBL" id="EJW97409.1"/>
    </source>
</evidence>
<protein>
    <submittedName>
        <fullName evidence="2">Uncharacterized protein</fullName>
    </submittedName>
</protein>